<dbReference type="RefSeq" id="WP_407348750.1">
    <property type="nucleotide sequence ID" value="NZ_CP136864.1"/>
</dbReference>
<dbReference type="Pfam" id="PF21623">
    <property type="entry name" value="HK_sensor_dom_bact"/>
    <property type="match status" value="1"/>
</dbReference>
<organism evidence="3 4">
    <name type="scientific">Congregibacter variabilis</name>
    <dbReference type="NCBI Taxonomy" id="3081200"/>
    <lineage>
        <taxon>Bacteria</taxon>
        <taxon>Pseudomonadati</taxon>
        <taxon>Pseudomonadota</taxon>
        <taxon>Gammaproteobacteria</taxon>
        <taxon>Cellvibrionales</taxon>
        <taxon>Halieaceae</taxon>
        <taxon>Congregibacter</taxon>
    </lineage>
</organism>
<evidence type="ECO:0000313" key="4">
    <source>
        <dbReference type="Proteomes" id="UP001626537"/>
    </source>
</evidence>
<proteinExistence type="predicted"/>
<protein>
    <submittedName>
        <fullName evidence="3">Sensor domain-containing diguanylate cyclase</fullName>
        <ecNumber evidence="3">2.7.7.65</ecNumber>
    </submittedName>
</protein>
<dbReference type="NCBIfam" id="TIGR00254">
    <property type="entry name" value="GGDEF"/>
    <property type="match status" value="1"/>
</dbReference>
<dbReference type="GO" id="GO:0052621">
    <property type="term" value="F:diguanylate cyclase activity"/>
    <property type="evidence" value="ECO:0007669"/>
    <property type="project" value="UniProtKB-EC"/>
</dbReference>
<dbReference type="InterPro" id="IPR029787">
    <property type="entry name" value="Nucleotide_cyclase"/>
</dbReference>
<dbReference type="Proteomes" id="UP001626537">
    <property type="component" value="Chromosome"/>
</dbReference>
<dbReference type="SMART" id="SM00267">
    <property type="entry name" value="GGDEF"/>
    <property type="match status" value="1"/>
</dbReference>
<dbReference type="Gene3D" id="3.30.70.270">
    <property type="match status" value="1"/>
</dbReference>
<dbReference type="SUPFAM" id="SSF103190">
    <property type="entry name" value="Sensory domain-like"/>
    <property type="match status" value="2"/>
</dbReference>
<keyword evidence="4" id="KW-1185">Reference proteome</keyword>
<dbReference type="InterPro" id="IPR043128">
    <property type="entry name" value="Rev_trsase/Diguanyl_cyclase"/>
</dbReference>
<feature type="transmembrane region" description="Helical" evidence="1">
    <location>
        <begin position="22"/>
        <end position="42"/>
    </location>
</feature>
<dbReference type="InterPro" id="IPR052163">
    <property type="entry name" value="DGC-Regulatory_Protein"/>
</dbReference>
<evidence type="ECO:0000256" key="1">
    <source>
        <dbReference type="SAM" id="Phobius"/>
    </source>
</evidence>
<dbReference type="CDD" id="cd01949">
    <property type="entry name" value="GGDEF"/>
    <property type="match status" value="1"/>
</dbReference>
<dbReference type="SUPFAM" id="SSF55073">
    <property type="entry name" value="Nucleotide cyclase"/>
    <property type="match status" value="1"/>
</dbReference>
<dbReference type="InterPro" id="IPR048760">
    <property type="entry name" value="VP0354-like_sensor_dom"/>
</dbReference>
<accession>A0ABZ0I7Q7</accession>
<dbReference type="EMBL" id="CP136864">
    <property type="protein sequence ID" value="WOJ94111.1"/>
    <property type="molecule type" value="Genomic_DNA"/>
</dbReference>
<dbReference type="PANTHER" id="PTHR46663">
    <property type="entry name" value="DIGUANYLATE CYCLASE DGCT-RELATED"/>
    <property type="match status" value="1"/>
</dbReference>
<dbReference type="InterPro" id="IPR029151">
    <property type="entry name" value="Sensor-like_sf"/>
</dbReference>
<keyword evidence="3" id="KW-0808">Transferase</keyword>
<dbReference type="Pfam" id="PF00990">
    <property type="entry name" value="GGDEF"/>
    <property type="match status" value="1"/>
</dbReference>
<dbReference type="Gene3D" id="3.30.450.20">
    <property type="entry name" value="PAS domain"/>
    <property type="match status" value="2"/>
</dbReference>
<evidence type="ECO:0000313" key="3">
    <source>
        <dbReference type="EMBL" id="WOJ94111.1"/>
    </source>
</evidence>
<dbReference type="PROSITE" id="PS50887">
    <property type="entry name" value="GGDEF"/>
    <property type="match status" value="1"/>
</dbReference>
<reference evidence="3 4" key="1">
    <citation type="submission" date="2023-10" db="EMBL/GenBank/DDBJ databases">
        <title>Two novel species belonging to the OM43/NOR5 clade.</title>
        <authorList>
            <person name="Park M."/>
        </authorList>
    </citation>
    <scope>NUCLEOTIDE SEQUENCE [LARGE SCALE GENOMIC DNA]</scope>
    <source>
        <strain evidence="3 4">IMCC43200</strain>
    </source>
</reference>
<keyword evidence="1" id="KW-1133">Transmembrane helix</keyword>
<dbReference type="InterPro" id="IPR000160">
    <property type="entry name" value="GGDEF_dom"/>
</dbReference>
<keyword evidence="3" id="KW-0548">Nucleotidyltransferase</keyword>
<dbReference type="EC" id="2.7.7.65" evidence="3"/>
<keyword evidence="1" id="KW-0472">Membrane</keyword>
<feature type="domain" description="GGDEF" evidence="2">
    <location>
        <begin position="410"/>
        <end position="543"/>
    </location>
</feature>
<sequence length="547" mass="60573">MITDTSDNFSRYLLPDRRSARVFIKVFPAALFVLGLLVVAVIRYGDQRAEKAVMESLQKEERQASASMSLVVQQALFTTTASLQYLVALIERNLAEASPVEDVAQTILDFSRAHPMFDQLRYLNNEGYEVVRIDAEIEDSKIVASSQLQDKSARSYFQRGVALSRGKVIVFPVEFNQERGVIEYPLKPVIRVAMPVFGPDDKKVGVAIINYKATVLLKRLFAAGKVARGNPNILSVQGRWLMETQGFEPANYQMNPIEDMSFIERYPQEWRSISQSTEGVFHTENGLYSYRVLLPSSLGESSSVRRVSWTVPKRGSDGEGGWIVLSHIPTEQINSILAANQMLPRSAKVLLGGMVLLSAWLVALQFSGNRVRILSLTSAARSDDLTGLVNRGEFDRNLFRAISLAQRNKRPMGVVYIDVNEFKTLNDTHGHASGDKVLIAIGDRLVKSCRNSDVAARLGGDEFAVILWELAGRADARVAAMSIAARMQKPLKLDHGEYQTSVSIGVALYPDDGTTPEALLAHADQKMYAEKALSKEAARAKAQTQMA</sequence>
<dbReference type="PANTHER" id="PTHR46663:SF2">
    <property type="entry name" value="GGDEF DOMAIN-CONTAINING PROTEIN"/>
    <property type="match status" value="1"/>
</dbReference>
<keyword evidence="1" id="KW-0812">Transmembrane</keyword>
<evidence type="ECO:0000259" key="2">
    <source>
        <dbReference type="PROSITE" id="PS50887"/>
    </source>
</evidence>
<name>A0ABZ0I7Q7_9GAMM</name>
<gene>
    <name evidence="3" type="ORF">R0135_02825</name>
</gene>